<feature type="domain" description="Gamma-glutamylcyclotransferase AIG2-like" evidence="1">
    <location>
        <begin position="28"/>
        <end position="145"/>
    </location>
</feature>
<sequence>MEFPPAGNRHYGSDSPVGLKEGTDLIRVFVYGTLLVGESNHHVVAPYVLSVRPGRVRGVLFDAGAYPGLVLSGCGGETDIEGEWLVVTQEGLHRMDELEEYDGPGARNDYERVWVRDSRREEREGWIYLWNEPRGYPRIKGGSWREYARRKQEPGSML</sequence>
<dbReference type="STRING" id="624147.SAMN04487970_105312"/>
<keyword evidence="3" id="KW-1185">Reference proteome</keyword>
<dbReference type="Proteomes" id="UP000198601">
    <property type="component" value="Unassembled WGS sequence"/>
</dbReference>
<dbReference type="Gene3D" id="3.10.490.10">
    <property type="entry name" value="Gamma-glutamyl cyclotransferase-like"/>
    <property type="match status" value="1"/>
</dbReference>
<proteinExistence type="predicted"/>
<gene>
    <name evidence="2" type="ORF">SAMN04487970_105312</name>
</gene>
<protein>
    <submittedName>
        <fullName evidence="2">Uncharacterized conserved protein YtfP, gamma-glutamylcyclotransferase (GGCT)/AIG2-like family</fullName>
    </submittedName>
</protein>
<dbReference type="CDD" id="cd06661">
    <property type="entry name" value="GGCT_like"/>
    <property type="match status" value="1"/>
</dbReference>
<name>A0A1G4TI24_9BACL</name>
<dbReference type="SUPFAM" id="SSF110857">
    <property type="entry name" value="Gamma-glutamyl cyclotransferase-like"/>
    <property type="match status" value="1"/>
</dbReference>
<dbReference type="GO" id="GO:0016740">
    <property type="term" value="F:transferase activity"/>
    <property type="evidence" value="ECO:0007669"/>
    <property type="project" value="UniProtKB-KW"/>
</dbReference>
<organism evidence="2 3">
    <name type="scientific">Paenibacillus tianmuensis</name>
    <dbReference type="NCBI Taxonomy" id="624147"/>
    <lineage>
        <taxon>Bacteria</taxon>
        <taxon>Bacillati</taxon>
        <taxon>Bacillota</taxon>
        <taxon>Bacilli</taxon>
        <taxon>Bacillales</taxon>
        <taxon>Paenibacillaceae</taxon>
        <taxon>Paenibacillus</taxon>
    </lineage>
</organism>
<dbReference type="Pfam" id="PF06094">
    <property type="entry name" value="GGACT"/>
    <property type="match status" value="1"/>
</dbReference>
<evidence type="ECO:0000313" key="2">
    <source>
        <dbReference type="EMBL" id="SCW80937.1"/>
    </source>
</evidence>
<dbReference type="InterPro" id="IPR009288">
    <property type="entry name" value="AIG2-like_dom"/>
</dbReference>
<dbReference type="AlphaFoldDB" id="A0A1G4TI24"/>
<keyword evidence="2" id="KW-0808">Transferase</keyword>
<dbReference type="EMBL" id="FMTT01000053">
    <property type="protein sequence ID" value="SCW80937.1"/>
    <property type="molecule type" value="Genomic_DNA"/>
</dbReference>
<dbReference type="InterPro" id="IPR013024">
    <property type="entry name" value="GGCT-like"/>
</dbReference>
<evidence type="ECO:0000313" key="3">
    <source>
        <dbReference type="Proteomes" id="UP000198601"/>
    </source>
</evidence>
<accession>A0A1G4TI24</accession>
<dbReference type="InterPro" id="IPR036568">
    <property type="entry name" value="GGCT-like_sf"/>
</dbReference>
<reference evidence="3" key="1">
    <citation type="submission" date="2016-10" db="EMBL/GenBank/DDBJ databases">
        <authorList>
            <person name="Varghese N."/>
            <person name="Submissions S."/>
        </authorList>
    </citation>
    <scope>NUCLEOTIDE SEQUENCE [LARGE SCALE GENOMIC DNA]</scope>
    <source>
        <strain evidence="3">CGMCC 1.8946</strain>
    </source>
</reference>
<evidence type="ECO:0000259" key="1">
    <source>
        <dbReference type="Pfam" id="PF06094"/>
    </source>
</evidence>